<dbReference type="GO" id="GO:0003677">
    <property type="term" value="F:DNA binding"/>
    <property type="evidence" value="ECO:0007669"/>
    <property type="project" value="UniProtKB-UniRule"/>
</dbReference>
<dbReference type="FunFam" id="3.40.50.300:FF:000901">
    <property type="entry name" value="Chromosome partition protein Smc"/>
    <property type="match status" value="1"/>
</dbReference>
<dbReference type="InterPro" id="IPR027417">
    <property type="entry name" value="P-loop_NTPase"/>
</dbReference>
<feature type="coiled-coil region" evidence="7">
    <location>
        <begin position="167"/>
        <end position="201"/>
    </location>
</feature>
<keyword evidence="4 7" id="KW-0067">ATP-binding</keyword>
<evidence type="ECO:0000256" key="6">
    <source>
        <dbReference type="ARBA" id="ARBA00023125"/>
    </source>
</evidence>
<comment type="similarity">
    <text evidence="7">Belongs to the SMC family.</text>
</comment>
<dbReference type="PIRSF" id="PIRSF005719">
    <property type="entry name" value="SMC"/>
    <property type="match status" value="1"/>
</dbReference>
<dbReference type="EMBL" id="LNIZ01000001">
    <property type="protein sequence ID" value="KTF04724.1"/>
    <property type="molecule type" value="Genomic_DNA"/>
</dbReference>
<dbReference type="AlphaFoldDB" id="A0A0W1KLC1"/>
<dbReference type="GO" id="GO:0005694">
    <property type="term" value="C:chromosome"/>
    <property type="evidence" value="ECO:0007669"/>
    <property type="project" value="InterPro"/>
</dbReference>
<proteinExistence type="inferred from homology"/>
<evidence type="ECO:0000256" key="7">
    <source>
        <dbReference type="HAMAP-Rule" id="MF_01894"/>
    </source>
</evidence>
<feature type="coiled-coil region" evidence="7">
    <location>
        <begin position="234"/>
        <end position="275"/>
    </location>
</feature>
<keyword evidence="5 7" id="KW-0175">Coiled coil</keyword>
<feature type="coiled-coil region" evidence="7">
    <location>
        <begin position="738"/>
        <end position="772"/>
    </location>
</feature>
<gene>
    <name evidence="9" type="primary">smc_1</name>
    <name evidence="7" type="synonym">smc</name>
    <name evidence="9" type="ORF">AQZ59_00024</name>
</gene>
<dbReference type="OrthoDB" id="9808768at2"/>
<dbReference type="InterPro" id="IPR011890">
    <property type="entry name" value="SMC_prok"/>
</dbReference>
<evidence type="ECO:0000256" key="1">
    <source>
        <dbReference type="ARBA" id="ARBA00004496"/>
    </source>
</evidence>
<comment type="subcellular location">
    <subcellularLocation>
        <location evidence="1 7">Cytoplasm</location>
    </subcellularLocation>
</comment>
<dbReference type="InterPro" id="IPR036277">
    <property type="entry name" value="SMC_hinge_sf"/>
</dbReference>
<name>A0A0W1KLC1_9ACTO</name>
<evidence type="ECO:0000256" key="4">
    <source>
        <dbReference type="ARBA" id="ARBA00022840"/>
    </source>
</evidence>
<feature type="binding site" evidence="7">
    <location>
        <begin position="32"/>
        <end position="39"/>
    </location>
    <ligand>
        <name>ATP</name>
        <dbReference type="ChEBI" id="CHEBI:30616"/>
    </ligand>
</feature>
<dbReference type="PATRIC" id="fig|59561.3.peg.24"/>
<dbReference type="InterPro" id="IPR024704">
    <property type="entry name" value="SMC"/>
</dbReference>
<keyword evidence="10" id="KW-1185">Reference proteome</keyword>
<dbReference type="GO" id="GO:0006260">
    <property type="term" value="P:DNA replication"/>
    <property type="evidence" value="ECO:0007669"/>
    <property type="project" value="UniProtKB-UniRule"/>
</dbReference>
<dbReference type="HAMAP" id="MF_01894">
    <property type="entry name" value="Smc_prok"/>
    <property type="match status" value="1"/>
</dbReference>
<dbReference type="STRING" id="59561.AQZ59_00024"/>
<feature type="coiled-coil region" evidence="7">
    <location>
        <begin position="973"/>
        <end position="1021"/>
    </location>
</feature>
<evidence type="ECO:0000259" key="8">
    <source>
        <dbReference type="SMART" id="SM00968"/>
    </source>
</evidence>
<dbReference type="Gene3D" id="1.20.1060.20">
    <property type="match status" value="1"/>
</dbReference>
<dbReference type="GO" id="GO:0005524">
    <property type="term" value="F:ATP binding"/>
    <property type="evidence" value="ECO:0007669"/>
    <property type="project" value="UniProtKB-UniRule"/>
</dbReference>
<protein>
    <recommendedName>
        <fullName evidence="7">Chromosome partition protein Smc</fullName>
    </recommendedName>
</protein>
<dbReference type="InterPro" id="IPR003395">
    <property type="entry name" value="RecF/RecN/SMC_N"/>
</dbReference>
<evidence type="ECO:0000256" key="3">
    <source>
        <dbReference type="ARBA" id="ARBA00022741"/>
    </source>
</evidence>
<evidence type="ECO:0000256" key="2">
    <source>
        <dbReference type="ARBA" id="ARBA00022490"/>
    </source>
</evidence>
<evidence type="ECO:0000256" key="5">
    <source>
        <dbReference type="ARBA" id="ARBA00023054"/>
    </source>
</evidence>
<keyword evidence="6 7" id="KW-0238">DNA-binding</keyword>
<dbReference type="Pfam" id="PF02463">
    <property type="entry name" value="SMC_N"/>
    <property type="match status" value="1"/>
</dbReference>
<dbReference type="GO" id="GO:0007059">
    <property type="term" value="P:chromosome segregation"/>
    <property type="evidence" value="ECO:0007669"/>
    <property type="project" value="UniProtKB-UniRule"/>
</dbReference>
<dbReference type="Pfam" id="PF06470">
    <property type="entry name" value="SMC_hinge"/>
    <property type="match status" value="1"/>
</dbReference>
<comment type="subunit">
    <text evidence="7">Homodimer.</text>
</comment>
<dbReference type="FunFam" id="3.40.50.300:FF:000984">
    <property type="entry name" value="Chromosome partition protein Smc"/>
    <property type="match status" value="1"/>
</dbReference>
<accession>A0A0W1KLC1</accession>
<dbReference type="PANTHER" id="PTHR43977">
    <property type="entry name" value="STRUCTURAL MAINTENANCE OF CHROMOSOMES PROTEIN 3"/>
    <property type="match status" value="1"/>
</dbReference>
<feature type="coiled-coil region" evidence="7">
    <location>
        <begin position="334"/>
        <end position="438"/>
    </location>
</feature>
<dbReference type="RefSeq" id="WP_062612001.1">
    <property type="nucleotide sequence ID" value="NZ_LNIZ01000001.1"/>
</dbReference>
<dbReference type="Proteomes" id="UP000054404">
    <property type="component" value="Unassembled WGS sequence"/>
</dbReference>
<comment type="domain">
    <text evidence="7">Contains large globular domains required for ATP hydrolysis at each terminus and a third globular domain forming a flexible hinge near the middle of the molecule. These domains are separated by coiled-coil structures.</text>
</comment>
<organism evidence="9 10">
    <name type="scientific">Trueperella bernardiae</name>
    <dbReference type="NCBI Taxonomy" id="59561"/>
    <lineage>
        <taxon>Bacteria</taxon>
        <taxon>Bacillati</taxon>
        <taxon>Actinomycetota</taxon>
        <taxon>Actinomycetes</taxon>
        <taxon>Actinomycetales</taxon>
        <taxon>Actinomycetaceae</taxon>
        <taxon>Trueperella</taxon>
    </lineage>
</organism>
<dbReference type="GO" id="GO:0005737">
    <property type="term" value="C:cytoplasm"/>
    <property type="evidence" value="ECO:0007669"/>
    <property type="project" value="UniProtKB-SubCell"/>
</dbReference>
<dbReference type="Gene3D" id="3.40.50.300">
    <property type="entry name" value="P-loop containing nucleotide triphosphate hydrolases"/>
    <property type="match status" value="2"/>
</dbReference>
<feature type="coiled-coil region" evidence="7">
    <location>
        <begin position="668"/>
        <end position="702"/>
    </location>
</feature>
<dbReference type="GO" id="GO:0030261">
    <property type="term" value="P:chromosome condensation"/>
    <property type="evidence" value="ECO:0007669"/>
    <property type="project" value="InterPro"/>
</dbReference>
<keyword evidence="3 7" id="KW-0547">Nucleotide-binding</keyword>
<reference evidence="9 10" key="1">
    <citation type="submission" date="2015-11" db="EMBL/GenBank/DDBJ databases">
        <title>Draft Genome Sequence of the Type Strain Trueperella bernardiae LCDC 89-0504T, Isolated from Blood Culture.</title>
        <authorList>
            <person name="Bernier A.-M."/>
            <person name="Bernard K."/>
        </authorList>
    </citation>
    <scope>NUCLEOTIDE SEQUENCE [LARGE SCALE GENOMIC DNA]</scope>
    <source>
        <strain evidence="9 10">LCDC 89-0504</strain>
    </source>
</reference>
<feature type="coiled-coil region" evidence="7">
    <location>
        <begin position="892"/>
        <end position="922"/>
    </location>
</feature>
<dbReference type="SUPFAM" id="SSF52540">
    <property type="entry name" value="P-loop containing nucleoside triphosphate hydrolases"/>
    <property type="match status" value="1"/>
</dbReference>
<feature type="domain" description="SMC hinge" evidence="8">
    <location>
        <begin position="510"/>
        <end position="631"/>
    </location>
</feature>
<dbReference type="GO" id="GO:0007062">
    <property type="term" value="P:sister chromatid cohesion"/>
    <property type="evidence" value="ECO:0007669"/>
    <property type="project" value="InterPro"/>
</dbReference>
<comment type="function">
    <text evidence="7">Required for chromosome condensation and partitioning.</text>
</comment>
<evidence type="ECO:0000313" key="10">
    <source>
        <dbReference type="Proteomes" id="UP000054404"/>
    </source>
</evidence>
<keyword evidence="2 7" id="KW-0963">Cytoplasm</keyword>
<evidence type="ECO:0000313" key="9">
    <source>
        <dbReference type="EMBL" id="KTF04724.1"/>
    </source>
</evidence>
<dbReference type="SMART" id="SM00968">
    <property type="entry name" value="SMC_hinge"/>
    <property type="match status" value="1"/>
</dbReference>
<sequence>MHLKTLTLRGFKSFATTTTMSFEPGINCVVGPNGSGKSNVVDALAWVMGEQGAKNLRGGNMADVIFAGTAKRPALGRAEVTLTIDNTDGALPIEFSEVTISRTLFRTGGSEYAINGTACRLLDIQELLSDTGMGKEMHVIIGQGKLDEVLTATPEDRRGFIEEAAGVLKHRRRKEKALRKLESMQGNLTRIEDLAGELRRQLGPLARQAATARRAQVIQAEAFDARARILADDVAQAQARLQAQSVNEKKLQESAAELAARVARAANEVSELQAAADAASPQIAALTENWQRLGSLVERFRGLANLATERERSLLQTGPSAHRGEAPERIWQRAEEARVEEESLGKEVRAAEDALREVISRREGAELRERELDQELATVNRSVADRRELAARLNGKIATASSRIESLAAEKERVAAAMAEAGKRADAAEQQVIELEEQAVAHTDGDDTLSIAHEEAARVRQGAHGAVEEARQAVAAAQSSVVEWRTKADTLELSLAPEDATAWLLDEHRTGVVGLVRDAVKIAGGWEAAAEAALSGVATGAIVRDVDAAVDALRAAREADAGHLELLIESGARSDRDDAARAALAQTNLAADQARLASDVVEGEGGSAVALRALVTGTVLAVDLAAAKQLLDAGAPAVATMAGDVLSGTHAWGGQVQAAAILARQAAYDDARAQTTAATEALARAEEELARAHAAAAVADEDFDQIAAQLGARDSHLAAVSAQLGVLRQSLSAAHQEIERNEERVRRIDHDLERHIDELADLREQQGQLEDAPEDLAKHAAELSAERDAAHKLTVAARSDETEARLRLRTREERLRAIAGKSEALQAQARSVEARIAQEERAAARRQEAAGVAEQVAKDATAALVVAQEYLAALSAEREEAEGMRATREGELSAARTSLERLRQEQRELDDLGHRHELALAEQRLKYEQLAAKAIDDLGMSADTLVAEFGPHLMITLPQAEGEKPKPEQPFVREEQEKRLIKAERDLARLGKINPLALEEHAALEERQRYLTEQLEDLRQSRADLLGIVRDIDQRVNEVMTSALSDVAREFETTFASLFPGGKGQLVLTDPDDVLATGVDIEARPPGKRVKRLSLLSGGERSLTAVAFLIAIFKARPSPFYVMDEVEAALDDTNLSRLLGLFEELQDNSQLLIITHQKRTMEIADALYGVAMREDGVTSVISQRVKDLAGS</sequence>
<dbReference type="GO" id="GO:0016887">
    <property type="term" value="F:ATP hydrolysis activity"/>
    <property type="evidence" value="ECO:0007669"/>
    <property type="project" value="InterPro"/>
</dbReference>
<dbReference type="SUPFAM" id="SSF75553">
    <property type="entry name" value="Smc hinge domain"/>
    <property type="match status" value="1"/>
</dbReference>
<dbReference type="NCBIfam" id="TIGR02168">
    <property type="entry name" value="SMC_prok_B"/>
    <property type="match status" value="1"/>
</dbReference>
<dbReference type="InterPro" id="IPR010935">
    <property type="entry name" value="SMC_hinge"/>
</dbReference>
<comment type="caution">
    <text evidence="9">The sequence shown here is derived from an EMBL/GenBank/DDBJ whole genome shotgun (WGS) entry which is preliminary data.</text>
</comment>
<dbReference type="Gene3D" id="3.30.70.1620">
    <property type="match status" value="1"/>
</dbReference>